<keyword evidence="3" id="KW-0547">Nucleotide-binding</keyword>
<dbReference type="EMBL" id="OX597833">
    <property type="protein sequence ID" value="CAI9737505.1"/>
    <property type="molecule type" value="Genomic_DNA"/>
</dbReference>
<evidence type="ECO:0000256" key="6">
    <source>
        <dbReference type="SAM" id="Coils"/>
    </source>
</evidence>
<dbReference type="PANTHER" id="PTHR47969">
    <property type="entry name" value="CHROMOSOME-ASSOCIATED KINESIN KIF4A-RELATED"/>
    <property type="match status" value="1"/>
</dbReference>
<feature type="coiled-coil region" evidence="6">
    <location>
        <begin position="183"/>
        <end position="210"/>
    </location>
</feature>
<gene>
    <name evidence="8" type="ORF">OCTVUL_1B026548</name>
</gene>
<evidence type="ECO:0000256" key="4">
    <source>
        <dbReference type="ARBA" id="ARBA00022840"/>
    </source>
</evidence>
<evidence type="ECO:0000256" key="5">
    <source>
        <dbReference type="ARBA" id="ARBA00023054"/>
    </source>
</evidence>
<keyword evidence="2" id="KW-0963">Cytoplasm</keyword>
<name>A0AA36BNA7_OCTVU</name>
<accession>A0AA36BNA7</accession>
<dbReference type="GO" id="GO:0005737">
    <property type="term" value="C:cytoplasm"/>
    <property type="evidence" value="ECO:0007669"/>
    <property type="project" value="UniProtKB-SubCell"/>
</dbReference>
<keyword evidence="9" id="KW-1185">Reference proteome</keyword>
<evidence type="ECO:0000313" key="9">
    <source>
        <dbReference type="Proteomes" id="UP001162480"/>
    </source>
</evidence>
<reference evidence="8" key="1">
    <citation type="submission" date="2023-08" db="EMBL/GenBank/DDBJ databases">
        <authorList>
            <person name="Alioto T."/>
            <person name="Alioto T."/>
            <person name="Gomez Garrido J."/>
        </authorList>
    </citation>
    <scope>NUCLEOTIDE SEQUENCE</scope>
</reference>
<dbReference type="AlphaFoldDB" id="A0AA36BNA7"/>
<dbReference type="InterPro" id="IPR027640">
    <property type="entry name" value="Kinesin-like_fam"/>
</dbReference>
<dbReference type="GO" id="GO:0005524">
    <property type="term" value="F:ATP binding"/>
    <property type="evidence" value="ECO:0007669"/>
    <property type="project" value="UniProtKB-KW"/>
</dbReference>
<protein>
    <submittedName>
        <fullName evidence="8">Uncharacterized protein</fullName>
    </submittedName>
</protein>
<dbReference type="PANTHER" id="PTHR47969:SF15">
    <property type="entry name" value="CHROMOSOME-ASSOCIATED KINESIN KIF4A-RELATED"/>
    <property type="match status" value="1"/>
</dbReference>
<organism evidence="8 9">
    <name type="scientific">Octopus vulgaris</name>
    <name type="common">Common octopus</name>
    <dbReference type="NCBI Taxonomy" id="6645"/>
    <lineage>
        <taxon>Eukaryota</taxon>
        <taxon>Metazoa</taxon>
        <taxon>Spiralia</taxon>
        <taxon>Lophotrochozoa</taxon>
        <taxon>Mollusca</taxon>
        <taxon>Cephalopoda</taxon>
        <taxon>Coleoidea</taxon>
        <taxon>Octopodiformes</taxon>
        <taxon>Octopoda</taxon>
        <taxon>Incirrata</taxon>
        <taxon>Octopodidae</taxon>
        <taxon>Octopus</taxon>
    </lineage>
</organism>
<dbReference type="GO" id="GO:0051231">
    <property type="term" value="P:spindle elongation"/>
    <property type="evidence" value="ECO:0007669"/>
    <property type="project" value="TreeGrafter"/>
</dbReference>
<dbReference type="GO" id="GO:0007052">
    <property type="term" value="P:mitotic spindle organization"/>
    <property type="evidence" value="ECO:0007669"/>
    <property type="project" value="TreeGrafter"/>
</dbReference>
<dbReference type="GO" id="GO:0003777">
    <property type="term" value="F:microtubule motor activity"/>
    <property type="evidence" value="ECO:0007669"/>
    <property type="project" value="InterPro"/>
</dbReference>
<evidence type="ECO:0000256" key="7">
    <source>
        <dbReference type="SAM" id="MobiDB-lite"/>
    </source>
</evidence>
<dbReference type="GO" id="GO:0007018">
    <property type="term" value="P:microtubule-based movement"/>
    <property type="evidence" value="ECO:0007669"/>
    <property type="project" value="InterPro"/>
</dbReference>
<evidence type="ECO:0000256" key="3">
    <source>
        <dbReference type="ARBA" id="ARBA00022741"/>
    </source>
</evidence>
<feature type="region of interest" description="Disordered" evidence="7">
    <location>
        <begin position="233"/>
        <end position="258"/>
    </location>
</feature>
<sequence length="258" mass="30137">MKKEAGVYRSWKMKKDVEVNKLLQNDRKRQFEIQKLQRAQEKQQAILKRKSEETLLEQELEVKVRVQEAKYHLKNLVEDRKTLSLELRRLKNSDPPTKKRITTDGDGSPKEVNISIIKLTDEINDRNVQIATLQSEIQVAENDKFKGCVETIRSINDSKVLLNFLIEKSIKERIDHNNDKSTVKDLKNNYVEAIKEKDSSEMKVKSLQNQHESSLVDLQQKYESKTSFVPDTLDVLDNDPDYHPDSSMEFDTPYMKVT</sequence>
<evidence type="ECO:0000256" key="1">
    <source>
        <dbReference type="ARBA" id="ARBA00004496"/>
    </source>
</evidence>
<evidence type="ECO:0000313" key="8">
    <source>
        <dbReference type="EMBL" id="CAI9737505.1"/>
    </source>
</evidence>
<evidence type="ECO:0000256" key="2">
    <source>
        <dbReference type="ARBA" id="ARBA00022490"/>
    </source>
</evidence>
<proteinExistence type="predicted"/>
<dbReference type="GO" id="GO:0005875">
    <property type="term" value="C:microtubule associated complex"/>
    <property type="evidence" value="ECO:0007669"/>
    <property type="project" value="TreeGrafter"/>
</dbReference>
<keyword evidence="4" id="KW-0067">ATP-binding</keyword>
<dbReference type="Proteomes" id="UP001162480">
    <property type="component" value="Chromosome 20"/>
</dbReference>
<comment type="subcellular location">
    <subcellularLocation>
        <location evidence="1">Cytoplasm</location>
    </subcellularLocation>
</comment>
<keyword evidence="5 6" id="KW-0175">Coiled coil</keyword>
<feature type="coiled-coil region" evidence="6">
    <location>
        <begin position="33"/>
        <end position="93"/>
    </location>
</feature>